<dbReference type="EMBL" id="FO082271">
    <property type="protein sequence ID" value="CCO17641.1"/>
    <property type="molecule type" value="Genomic_DNA"/>
</dbReference>
<dbReference type="GO" id="GO:0016491">
    <property type="term" value="F:oxidoreductase activity"/>
    <property type="evidence" value="ECO:0007669"/>
    <property type="project" value="UniProtKB-KW"/>
</dbReference>
<dbReference type="PRINTS" id="PR00080">
    <property type="entry name" value="SDRFAMILY"/>
</dbReference>
<comment type="similarity">
    <text evidence="2">Belongs to the short-chain dehydrogenases/reductases (SDR) family.</text>
</comment>
<dbReference type="OrthoDB" id="191139at2759"/>
<evidence type="ECO:0000256" key="1">
    <source>
        <dbReference type="ARBA" id="ARBA00023002"/>
    </source>
</evidence>
<dbReference type="SUPFAM" id="SSF51735">
    <property type="entry name" value="NAD(P)-binding Rossmann-fold domains"/>
    <property type="match status" value="1"/>
</dbReference>
<evidence type="ECO:0000313" key="5">
    <source>
        <dbReference type="Proteomes" id="UP000198341"/>
    </source>
</evidence>
<sequence length="407" mass="45922">MTTSIPLACFVCARTKRSFSCFWGNPHFSLYATHKQRRDMFTPTLTKSYSSKNTAAAATTPEKTTRRTAFKRRRRRAVGVVFTNTRASSSSSSSSANGGGDVESVQNARKKKTCVITGANTGIGYETTLAMLQKDYKVICAVRNKEKMEKARESLAQTLGVNSGLVDIEIEELDLNDQNSIEAFAKKFMDSENGLDVLINNAGVMATPEMKTKDGFEYQIGVNHLGHFKLTNMVLPKLLESQRDARIVNVSSEAHRFGKLEKNDLFYEKAGSYNNWKSYGQSKLANILFANELQRKLEREKDCDYVSVNSLHPGAVDTELGRYLYDMDKKPQWYEEIIFNIIRQTMKTPAQGAETSVYLASDPTAKQYRGKYFDNCKEKVSTNAARNEEDAKWLWQRSAELTGVDFF</sequence>
<dbReference type="GeneID" id="19014048"/>
<dbReference type="PANTHER" id="PTHR43157">
    <property type="entry name" value="PHOSPHATIDYLINOSITOL-GLYCAN BIOSYNTHESIS CLASS F PROTEIN-RELATED"/>
    <property type="match status" value="1"/>
</dbReference>
<keyword evidence="5" id="KW-1185">Reference proteome</keyword>
<dbReference type="PRINTS" id="PR00081">
    <property type="entry name" value="GDHRDH"/>
</dbReference>
<proteinExistence type="inferred from homology"/>
<evidence type="ECO:0000313" key="4">
    <source>
        <dbReference type="EMBL" id="CCO17641.1"/>
    </source>
</evidence>
<gene>
    <name evidence="4" type="ORF">Bathy08g00690</name>
</gene>
<name>K8EHY9_9CHLO</name>
<dbReference type="Proteomes" id="UP000198341">
    <property type="component" value="Chromosome 8"/>
</dbReference>
<evidence type="ECO:0000256" key="2">
    <source>
        <dbReference type="RuleBase" id="RU000363"/>
    </source>
</evidence>
<dbReference type="AlphaFoldDB" id="K8EHY9"/>
<feature type="compositionally biased region" description="Low complexity" evidence="3">
    <location>
        <begin position="81"/>
        <end position="95"/>
    </location>
</feature>
<protein>
    <submittedName>
        <fullName evidence="4">Short-chain dehydrogenase/reductase SDR</fullName>
    </submittedName>
</protein>
<dbReference type="KEGG" id="bpg:Bathy08g00690"/>
<dbReference type="RefSeq" id="XP_007511520.1">
    <property type="nucleotide sequence ID" value="XM_007511458.1"/>
</dbReference>
<keyword evidence="1" id="KW-0560">Oxidoreductase</keyword>
<dbReference type="InterPro" id="IPR002347">
    <property type="entry name" value="SDR_fam"/>
</dbReference>
<dbReference type="CDD" id="cd05327">
    <property type="entry name" value="retinol-DH_like_SDR_c_like"/>
    <property type="match status" value="1"/>
</dbReference>
<feature type="region of interest" description="Disordered" evidence="3">
    <location>
        <begin position="52"/>
        <end position="71"/>
    </location>
</feature>
<dbReference type="eggNOG" id="KOG1208">
    <property type="taxonomic scope" value="Eukaryota"/>
</dbReference>
<dbReference type="Pfam" id="PF00106">
    <property type="entry name" value="adh_short"/>
    <property type="match status" value="1"/>
</dbReference>
<accession>K8EHY9</accession>
<dbReference type="STRING" id="41875.K8EHY9"/>
<dbReference type="InterPro" id="IPR036291">
    <property type="entry name" value="NAD(P)-bd_dom_sf"/>
</dbReference>
<evidence type="ECO:0000256" key="3">
    <source>
        <dbReference type="SAM" id="MobiDB-lite"/>
    </source>
</evidence>
<dbReference type="PANTHER" id="PTHR43157:SF31">
    <property type="entry name" value="PHOSPHATIDYLINOSITOL-GLYCAN BIOSYNTHESIS CLASS F PROTEIN"/>
    <property type="match status" value="1"/>
</dbReference>
<feature type="region of interest" description="Disordered" evidence="3">
    <location>
        <begin position="81"/>
        <end position="104"/>
    </location>
</feature>
<dbReference type="Gene3D" id="3.40.50.720">
    <property type="entry name" value="NAD(P)-binding Rossmann-like Domain"/>
    <property type="match status" value="1"/>
</dbReference>
<organism evidence="4 5">
    <name type="scientific">Bathycoccus prasinos</name>
    <dbReference type="NCBI Taxonomy" id="41875"/>
    <lineage>
        <taxon>Eukaryota</taxon>
        <taxon>Viridiplantae</taxon>
        <taxon>Chlorophyta</taxon>
        <taxon>Mamiellophyceae</taxon>
        <taxon>Mamiellales</taxon>
        <taxon>Bathycoccaceae</taxon>
        <taxon>Bathycoccus</taxon>
    </lineage>
</organism>
<reference evidence="4 5" key="1">
    <citation type="submission" date="2011-10" db="EMBL/GenBank/DDBJ databases">
        <authorList>
            <person name="Genoscope - CEA"/>
        </authorList>
    </citation>
    <scope>NUCLEOTIDE SEQUENCE [LARGE SCALE GENOMIC DNA]</scope>
    <source>
        <strain evidence="4 5">RCC 1105</strain>
    </source>
</reference>